<dbReference type="Pfam" id="PF08245">
    <property type="entry name" value="Mur_ligase_M"/>
    <property type="match status" value="1"/>
</dbReference>
<dbReference type="Gene3D" id="3.40.1190.10">
    <property type="entry name" value="Mur-like, catalytic domain"/>
    <property type="match status" value="1"/>
</dbReference>
<protein>
    <recommendedName>
        <fullName evidence="3 14">UDP-N-acetylmuramate--L-alanine ligase</fullName>
        <ecNumber evidence="3 14">6.3.2.8</ecNumber>
    </recommendedName>
    <alternativeName>
        <fullName evidence="14">UDP-N-acetylmuramoyl-L-alanine synthetase</fullName>
    </alternativeName>
</protein>
<dbReference type="Gene3D" id="3.40.50.720">
    <property type="entry name" value="NAD(P)-binding Rossmann-like Domain"/>
    <property type="match status" value="1"/>
</dbReference>
<dbReference type="GO" id="GO:0051301">
    <property type="term" value="P:cell division"/>
    <property type="evidence" value="ECO:0007669"/>
    <property type="project" value="UniProtKB-KW"/>
</dbReference>
<evidence type="ECO:0000256" key="7">
    <source>
        <dbReference type="ARBA" id="ARBA00022741"/>
    </source>
</evidence>
<comment type="similarity">
    <text evidence="14">Belongs to the MurCDEF family.</text>
</comment>
<evidence type="ECO:0000259" key="16">
    <source>
        <dbReference type="Pfam" id="PF02875"/>
    </source>
</evidence>
<evidence type="ECO:0000256" key="11">
    <source>
        <dbReference type="ARBA" id="ARBA00023306"/>
    </source>
</evidence>
<keyword evidence="4 14" id="KW-0963">Cytoplasm</keyword>
<keyword evidence="9 14" id="KW-0133">Cell shape</keyword>
<dbReference type="SUPFAM" id="SSF51984">
    <property type="entry name" value="MurCD N-terminal domain"/>
    <property type="match status" value="1"/>
</dbReference>
<evidence type="ECO:0000256" key="5">
    <source>
        <dbReference type="ARBA" id="ARBA00022598"/>
    </source>
</evidence>
<sequence length="466" mass="51521">MYISKGVDILAFDLLKDINKKVHFIGIGGVSMSGLAAVLLNAGYKVSGSDSKESEITNRLKEEGAKIYIGHSKDNLQDVDVVVYTAAIPSDNPEIIKAKEDNLILMDRAEFLGQIMKGHKFNVAVAGTHGKTTTTSMISHVALSADLDPTILVGGDLDIIHGNFRVGNSEYFITEACEYKQSFLRFFPYVGIILNIDADHLDFYKDINHIKDTFKQFVRLIPNDGYIIGNADDEKVMEVLEVAKCNVLTYGINNGDIQARNIEFNEKGCATFNVFRHEEKILSLSLNVPGMHNVSNSLSAVCLAEIFNINADAIVSGISSFGGAHKRFEYKGTKNDVTVIDDYAHHPVEIKATLSTAKKMNHNRIICVFQPHTYTRTKTLFNDFVKCFDDCDELVLMDIYAAREKDLGEINSDQLGDAIRAHGVKCTNVHSHEEALEYVKANLSKSDLLLTVGAGDVVKVGELFLK</sequence>
<organism evidence="18 19">
    <name type="scientific">Clostridium perfringens</name>
    <dbReference type="NCBI Taxonomy" id="1502"/>
    <lineage>
        <taxon>Bacteria</taxon>
        <taxon>Bacillati</taxon>
        <taxon>Bacillota</taxon>
        <taxon>Clostridia</taxon>
        <taxon>Eubacteriales</taxon>
        <taxon>Clostridiaceae</taxon>
        <taxon>Clostridium</taxon>
    </lineage>
</organism>
<dbReference type="GO" id="GO:0008360">
    <property type="term" value="P:regulation of cell shape"/>
    <property type="evidence" value="ECO:0007669"/>
    <property type="project" value="UniProtKB-KW"/>
</dbReference>
<keyword evidence="12 14" id="KW-0961">Cell wall biogenesis/degradation</keyword>
<gene>
    <name evidence="14" type="primary">murC</name>
    <name evidence="18" type="ORF">HMPREF3222_01139</name>
</gene>
<dbReference type="Gene3D" id="3.90.190.20">
    <property type="entry name" value="Mur ligase, C-terminal domain"/>
    <property type="match status" value="1"/>
</dbReference>
<accession>A0A133N8Y7</accession>
<dbReference type="EC" id="6.3.2.8" evidence="3 14"/>
<dbReference type="Proteomes" id="UP000070646">
    <property type="component" value="Unassembled WGS sequence"/>
</dbReference>
<dbReference type="SUPFAM" id="SSF53623">
    <property type="entry name" value="MurD-like peptide ligases, catalytic domain"/>
    <property type="match status" value="1"/>
</dbReference>
<evidence type="ECO:0000256" key="14">
    <source>
        <dbReference type="HAMAP-Rule" id="MF_00046"/>
    </source>
</evidence>
<dbReference type="PANTHER" id="PTHR43445:SF3">
    <property type="entry name" value="UDP-N-ACETYLMURAMATE--L-ALANINE LIGASE"/>
    <property type="match status" value="1"/>
</dbReference>
<dbReference type="HAMAP" id="MF_00046">
    <property type="entry name" value="MurC"/>
    <property type="match status" value="1"/>
</dbReference>
<evidence type="ECO:0000256" key="9">
    <source>
        <dbReference type="ARBA" id="ARBA00022960"/>
    </source>
</evidence>
<dbReference type="GO" id="GO:0009252">
    <property type="term" value="P:peptidoglycan biosynthetic process"/>
    <property type="evidence" value="ECO:0007669"/>
    <property type="project" value="UniProtKB-UniRule"/>
</dbReference>
<dbReference type="InterPro" id="IPR036615">
    <property type="entry name" value="Mur_ligase_C_dom_sf"/>
</dbReference>
<dbReference type="SUPFAM" id="SSF53244">
    <property type="entry name" value="MurD-like peptide ligases, peptide-binding domain"/>
    <property type="match status" value="1"/>
</dbReference>
<feature type="domain" description="Mur ligase C-terminal" evidence="16">
    <location>
        <begin position="327"/>
        <end position="455"/>
    </location>
</feature>
<comment type="caution">
    <text evidence="18">The sequence shown here is derived from an EMBL/GenBank/DDBJ whole genome shotgun (WGS) entry which is preliminary data.</text>
</comment>
<evidence type="ECO:0000256" key="6">
    <source>
        <dbReference type="ARBA" id="ARBA00022618"/>
    </source>
</evidence>
<dbReference type="EMBL" id="LRPU01000059">
    <property type="protein sequence ID" value="KXA12759.1"/>
    <property type="molecule type" value="Genomic_DNA"/>
</dbReference>
<keyword evidence="11 14" id="KW-0131">Cell cycle</keyword>
<evidence type="ECO:0000256" key="4">
    <source>
        <dbReference type="ARBA" id="ARBA00022490"/>
    </source>
</evidence>
<evidence type="ECO:0000256" key="12">
    <source>
        <dbReference type="ARBA" id="ARBA00023316"/>
    </source>
</evidence>
<dbReference type="InterPro" id="IPR004101">
    <property type="entry name" value="Mur_ligase_C"/>
</dbReference>
<dbReference type="InterPro" id="IPR050061">
    <property type="entry name" value="MurCDEF_pg_biosynth"/>
</dbReference>
<feature type="domain" description="Mur ligase central" evidence="17">
    <location>
        <begin position="125"/>
        <end position="304"/>
    </location>
</feature>
<dbReference type="InterPro" id="IPR000713">
    <property type="entry name" value="Mur_ligase_N"/>
</dbReference>
<evidence type="ECO:0000259" key="17">
    <source>
        <dbReference type="Pfam" id="PF08245"/>
    </source>
</evidence>
<evidence type="ECO:0000256" key="8">
    <source>
        <dbReference type="ARBA" id="ARBA00022840"/>
    </source>
</evidence>
<dbReference type="GO" id="GO:0071555">
    <property type="term" value="P:cell wall organization"/>
    <property type="evidence" value="ECO:0007669"/>
    <property type="project" value="UniProtKB-KW"/>
</dbReference>
<evidence type="ECO:0000256" key="3">
    <source>
        <dbReference type="ARBA" id="ARBA00012211"/>
    </source>
</evidence>
<evidence type="ECO:0000313" key="18">
    <source>
        <dbReference type="EMBL" id="KXA12759.1"/>
    </source>
</evidence>
<keyword evidence="8 14" id="KW-0067">ATP-binding</keyword>
<keyword evidence="5 14" id="KW-0436">Ligase</keyword>
<comment type="catalytic activity">
    <reaction evidence="13 14">
        <text>UDP-N-acetyl-alpha-D-muramate + L-alanine + ATP = UDP-N-acetyl-alpha-D-muramoyl-L-alanine + ADP + phosphate + H(+)</text>
        <dbReference type="Rhea" id="RHEA:23372"/>
        <dbReference type="ChEBI" id="CHEBI:15378"/>
        <dbReference type="ChEBI" id="CHEBI:30616"/>
        <dbReference type="ChEBI" id="CHEBI:43474"/>
        <dbReference type="ChEBI" id="CHEBI:57972"/>
        <dbReference type="ChEBI" id="CHEBI:70757"/>
        <dbReference type="ChEBI" id="CHEBI:83898"/>
        <dbReference type="ChEBI" id="CHEBI:456216"/>
        <dbReference type="EC" id="6.3.2.8"/>
    </reaction>
</comment>
<dbReference type="AlphaFoldDB" id="A0A133N8Y7"/>
<comment type="pathway">
    <text evidence="2 14">Cell wall biogenesis; peptidoglycan biosynthesis.</text>
</comment>
<evidence type="ECO:0000256" key="10">
    <source>
        <dbReference type="ARBA" id="ARBA00022984"/>
    </source>
</evidence>
<dbReference type="Pfam" id="PF02875">
    <property type="entry name" value="Mur_ligase_C"/>
    <property type="match status" value="1"/>
</dbReference>
<dbReference type="PATRIC" id="fig|1502.174.peg.1154"/>
<feature type="binding site" evidence="14">
    <location>
        <begin position="127"/>
        <end position="133"/>
    </location>
    <ligand>
        <name>ATP</name>
        <dbReference type="ChEBI" id="CHEBI:30616"/>
    </ligand>
</feature>
<evidence type="ECO:0000256" key="2">
    <source>
        <dbReference type="ARBA" id="ARBA00004752"/>
    </source>
</evidence>
<dbReference type="InterPro" id="IPR005758">
    <property type="entry name" value="UDP-N-AcMur_Ala_ligase_MurC"/>
</dbReference>
<dbReference type="NCBIfam" id="TIGR01082">
    <property type="entry name" value="murC"/>
    <property type="match status" value="1"/>
</dbReference>
<reference evidence="18 19" key="1">
    <citation type="submission" date="2016-01" db="EMBL/GenBank/DDBJ databases">
        <authorList>
            <person name="Oliw E.H."/>
        </authorList>
    </citation>
    <scope>NUCLEOTIDE SEQUENCE [LARGE SCALE GENOMIC DNA]</scope>
    <source>
        <strain evidence="18 19">MJR7757A</strain>
    </source>
</reference>
<dbReference type="GO" id="GO:0008763">
    <property type="term" value="F:UDP-N-acetylmuramate-L-alanine ligase activity"/>
    <property type="evidence" value="ECO:0007669"/>
    <property type="project" value="UniProtKB-UniRule"/>
</dbReference>
<evidence type="ECO:0000256" key="1">
    <source>
        <dbReference type="ARBA" id="ARBA00004496"/>
    </source>
</evidence>
<dbReference type="GO" id="GO:0005737">
    <property type="term" value="C:cytoplasm"/>
    <property type="evidence" value="ECO:0007669"/>
    <property type="project" value="UniProtKB-SubCell"/>
</dbReference>
<evidence type="ECO:0000259" key="15">
    <source>
        <dbReference type="Pfam" id="PF01225"/>
    </source>
</evidence>
<keyword evidence="7 14" id="KW-0547">Nucleotide-binding</keyword>
<name>A0A133N8Y7_CLOPF</name>
<feature type="domain" description="Mur ligase N-terminal catalytic" evidence="15">
    <location>
        <begin position="21"/>
        <end position="119"/>
    </location>
</feature>
<dbReference type="PANTHER" id="PTHR43445">
    <property type="entry name" value="UDP-N-ACETYLMURAMATE--L-ALANINE LIGASE-RELATED"/>
    <property type="match status" value="1"/>
</dbReference>
<evidence type="ECO:0000313" key="19">
    <source>
        <dbReference type="Proteomes" id="UP000070646"/>
    </source>
</evidence>
<proteinExistence type="inferred from homology"/>
<keyword evidence="10 14" id="KW-0573">Peptidoglycan synthesis</keyword>
<dbReference type="GO" id="GO:0005524">
    <property type="term" value="F:ATP binding"/>
    <property type="evidence" value="ECO:0007669"/>
    <property type="project" value="UniProtKB-UniRule"/>
</dbReference>
<keyword evidence="6 14" id="KW-0132">Cell division</keyword>
<dbReference type="Pfam" id="PF01225">
    <property type="entry name" value="Mur_ligase"/>
    <property type="match status" value="1"/>
</dbReference>
<evidence type="ECO:0000256" key="13">
    <source>
        <dbReference type="ARBA" id="ARBA00047833"/>
    </source>
</evidence>
<dbReference type="InterPro" id="IPR036565">
    <property type="entry name" value="Mur-like_cat_sf"/>
</dbReference>
<dbReference type="InterPro" id="IPR013221">
    <property type="entry name" value="Mur_ligase_cen"/>
</dbReference>
<comment type="function">
    <text evidence="14">Cell wall formation.</text>
</comment>
<comment type="subcellular location">
    <subcellularLocation>
        <location evidence="1 14">Cytoplasm</location>
    </subcellularLocation>
</comment>
<dbReference type="UniPathway" id="UPA00219"/>